<dbReference type="EMBL" id="OOIL02006863">
    <property type="protein sequence ID" value="VFR03200.1"/>
    <property type="molecule type" value="Genomic_DNA"/>
</dbReference>
<dbReference type="InterPro" id="IPR025558">
    <property type="entry name" value="DUF4283"/>
</dbReference>
<gene>
    <name evidence="3" type="ORF">CCAM_LOCUS44975</name>
</gene>
<feature type="region of interest" description="Disordered" evidence="1">
    <location>
        <begin position="1"/>
        <end position="70"/>
    </location>
</feature>
<accession>A0A484NPV6</accession>
<dbReference type="PANTHER" id="PTHR33233">
    <property type="entry name" value="ENDONUCLEASE/EXONUCLEASE/PHOSPHATASE"/>
    <property type="match status" value="1"/>
</dbReference>
<evidence type="ECO:0000313" key="4">
    <source>
        <dbReference type="Proteomes" id="UP000595140"/>
    </source>
</evidence>
<dbReference type="PANTHER" id="PTHR33233:SF17">
    <property type="entry name" value="DUF4283 DOMAIN-CONTAINING PROTEIN"/>
    <property type="match status" value="1"/>
</dbReference>
<dbReference type="OrthoDB" id="414463at2759"/>
<evidence type="ECO:0000256" key="1">
    <source>
        <dbReference type="SAM" id="MobiDB-lite"/>
    </source>
</evidence>
<evidence type="ECO:0000259" key="2">
    <source>
        <dbReference type="Pfam" id="PF14111"/>
    </source>
</evidence>
<feature type="compositionally biased region" description="Low complexity" evidence="1">
    <location>
        <begin position="24"/>
        <end position="36"/>
    </location>
</feature>
<keyword evidence="4" id="KW-1185">Reference proteome</keyword>
<feature type="domain" description="DUF4283" evidence="2">
    <location>
        <begin position="120"/>
        <end position="198"/>
    </location>
</feature>
<dbReference type="AlphaFoldDB" id="A0A484NPV6"/>
<protein>
    <recommendedName>
        <fullName evidence="2">DUF4283 domain-containing protein</fullName>
    </recommendedName>
</protein>
<proteinExistence type="predicted"/>
<evidence type="ECO:0000313" key="3">
    <source>
        <dbReference type="EMBL" id="VFR03200.1"/>
    </source>
</evidence>
<feature type="compositionally biased region" description="Basic residues" evidence="1">
    <location>
        <begin position="1"/>
        <end position="10"/>
    </location>
</feature>
<organism evidence="3 4">
    <name type="scientific">Cuscuta campestris</name>
    <dbReference type="NCBI Taxonomy" id="132261"/>
    <lineage>
        <taxon>Eukaryota</taxon>
        <taxon>Viridiplantae</taxon>
        <taxon>Streptophyta</taxon>
        <taxon>Embryophyta</taxon>
        <taxon>Tracheophyta</taxon>
        <taxon>Spermatophyta</taxon>
        <taxon>Magnoliopsida</taxon>
        <taxon>eudicotyledons</taxon>
        <taxon>Gunneridae</taxon>
        <taxon>Pentapetalae</taxon>
        <taxon>asterids</taxon>
        <taxon>lamiids</taxon>
        <taxon>Solanales</taxon>
        <taxon>Convolvulaceae</taxon>
        <taxon>Cuscuteae</taxon>
        <taxon>Cuscuta</taxon>
        <taxon>Cuscuta subgen. Grammica</taxon>
        <taxon>Cuscuta sect. Cleistogrammica</taxon>
    </lineage>
</organism>
<reference evidence="3 4" key="1">
    <citation type="submission" date="2018-04" db="EMBL/GenBank/DDBJ databases">
        <authorList>
            <person name="Vogel A."/>
        </authorList>
    </citation>
    <scope>NUCLEOTIDE SEQUENCE [LARGE SCALE GENOMIC DNA]</scope>
</reference>
<name>A0A484NPV6_9ASTE</name>
<dbReference type="Pfam" id="PF14111">
    <property type="entry name" value="DUF4283"/>
    <property type="match status" value="1"/>
</dbReference>
<dbReference type="Proteomes" id="UP000595140">
    <property type="component" value="Unassembled WGS sequence"/>
</dbReference>
<feature type="compositionally biased region" description="Basic and acidic residues" evidence="1">
    <location>
        <begin position="37"/>
        <end position="70"/>
    </location>
</feature>
<sequence length="209" mass="24131">MMKKKGRPKKANGFGNTLGENRESPNNNNVVQNLKNTCKDSSETSGSERNDENPKTTPEENGVQEKEKDLKEQSLKSYAEAVGFPKPIELDLKFVQSKEVSGIQVAKFTKDDVVEQSRYWDSAMILCVLGANPPIDVIKCFIVRMWKMYPIDEVSLLKEGQFIVMFQKEEDRDEVIKRKYYYFDNKLVLVWKWKPGKKVDITELKDIPI</sequence>